<evidence type="ECO:0008006" key="5">
    <source>
        <dbReference type="Google" id="ProtNLM"/>
    </source>
</evidence>
<feature type="compositionally biased region" description="Polar residues" evidence="1">
    <location>
        <begin position="1"/>
        <end position="15"/>
    </location>
</feature>
<name>A0AAJ0BAV8_9PEZI</name>
<dbReference type="PANTHER" id="PTHR37488:SF2">
    <property type="entry name" value="DUF1275 DOMAIN-CONTAINING PROTEIN"/>
    <property type="match status" value="1"/>
</dbReference>
<evidence type="ECO:0000256" key="2">
    <source>
        <dbReference type="SAM" id="Phobius"/>
    </source>
</evidence>
<proteinExistence type="predicted"/>
<protein>
    <recommendedName>
        <fullName evidence="5">DUF1275 domain protein</fullName>
    </recommendedName>
</protein>
<keyword evidence="2" id="KW-1133">Transmembrane helix</keyword>
<feature type="transmembrane region" description="Helical" evidence="2">
    <location>
        <begin position="130"/>
        <end position="152"/>
    </location>
</feature>
<reference evidence="3" key="1">
    <citation type="submission" date="2023-06" db="EMBL/GenBank/DDBJ databases">
        <title>Genome-scale phylogeny and comparative genomics of the fungal order Sordariales.</title>
        <authorList>
            <consortium name="Lawrence Berkeley National Laboratory"/>
            <person name="Hensen N."/>
            <person name="Bonometti L."/>
            <person name="Westerberg I."/>
            <person name="Brannstrom I.O."/>
            <person name="Guillou S."/>
            <person name="Cros-Aarteil S."/>
            <person name="Calhoun S."/>
            <person name="Haridas S."/>
            <person name="Kuo A."/>
            <person name="Mondo S."/>
            <person name="Pangilinan J."/>
            <person name="Riley R."/>
            <person name="Labutti K."/>
            <person name="Andreopoulos B."/>
            <person name="Lipzen A."/>
            <person name="Chen C."/>
            <person name="Yanf M."/>
            <person name="Daum C."/>
            <person name="Ng V."/>
            <person name="Clum A."/>
            <person name="Steindorff A."/>
            <person name="Ohm R."/>
            <person name="Martin F."/>
            <person name="Silar P."/>
            <person name="Natvig D."/>
            <person name="Lalanne C."/>
            <person name="Gautier V."/>
            <person name="Ament-Velasquez S.L."/>
            <person name="Kruys A."/>
            <person name="Hutchinson M.I."/>
            <person name="Powell A.J."/>
            <person name="Barry K."/>
            <person name="Miller A.N."/>
            <person name="Grigoriev I.V."/>
            <person name="Debuchy R."/>
            <person name="Gladieux P."/>
            <person name="Thoren M.H."/>
            <person name="Johannesson H."/>
        </authorList>
    </citation>
    <scope>NUCLEOTIDE SEQUENCE</scope>
    <source>
        <strain evidence="3">PSN4</strain>
    </source>
</reference>
<dbReference type="InterPro" id="IPR010699">
    <property type="entry name" value="DUF1275"/>
</dbReference>
<keyword evidence="2" id="KW-0472">Membrane</keyword>
<gene>
    <name evidence="3" type="ORF">QBC47DRAFT_203537</name>
</gene>
<dbReference type="Proteomes" id="UP001239445">
    <property type="component" value="Unassembled WGS sequence"/>
</dbReference>
<organism evidence="3 4">
    <name type="scientific">Echria macrotheca</name>
    <dbReference type="NCBI Taxonomy" id="438768"/>
    <lineage>
        <taxon>Eukaryota</taxon>
        <taxon>Fungi</taxon>
        <taxon>Dikarya</taxon>
        <taxon>Ascomycota</taxon>
        <taxon>Pezizomycotina</taxon>
        <taxon>Sordariomycetes</taxon>
        <taxon>Sordariomycetidae</taxon>
        <taxon>Sordariales</taxon>
        <taxon>Schizotheciaceae</taxon>
        <taxon>Echria</taxon>
    </lineage>
</organism>
<comment type="caution">
    <text evidence="3">The sequence shown here is derived from an EMBL/GenBank/DDBJ whole genome shotgun (WGS) entry which is preliminary data.</text>
</comment>
<feature type="transmembrane region" description="Helical" evidence="2">
    <location>
        <begin position="164"/>
        <end position="183"/>
    </location>
</feature>
<dbReference type="AlphaFoldDB" id="A0AAJ0BAV8"/>
<keyword evidence="2" id="KW-0812">Transmembrane</keyword>
<accession>A0AAJ0BAV8</accession>
<feature type="region of interest" description="Disordered" evidence="1">
    <location>
        <begin position="1"/>
        <end position="32"/>
    </location>
</feature>
<sequence length="281" mass="29911">MDTKESTPPSSGRSSFDSKRPRMAGPPVSPLRRAWTHMNGNVKPNTFCELELVLLTLCIGLQDAVSFPDFHCFASNQTGNTVFLMLAIVLPSMNGDMFVTSNIGVALGFFLGSAWLTGQLGHLLGPRRRWWLVLCNFVQTALVLGTAALQYAHDGGAVVELTSVRTLVAIGMLAAAAGSQVVLSRALGMTEISTAMATAAWVDLVIDPKFCCLDNRPRNRRVAFLAALVLGTIAGAFIYKTVGSPAALVVSGAGKSVVTVMFLFNSAEREEGVVADGEEMV</sequence>
<dbReference type="PANTHER" id="PTHR37488">
    <property type="entry name" value="DUF1275 DOMAIN-CONTAINING PROTEIN"/>
    <property type="match status" value="1"/>
</dbReference>
<dbReference type="Pfam" id="PF06912">
    <property type="entry name" value="DUF1275"/>
    <property type="match status" value="1"/>
</dbReference>
<evidence type="ECO:0000256" key="1">
    <source>
        <dbReference type="SAM" id="MobiDB-lite"/>
    </source>
</evidence>
<dbReference type="EMBL" id="MU839834">
    <property type="protein sequence ID" value="KAK1754898.1"/>
    <property type="molecule type" value="Genomic_DNA"/>
</dbReference>
<evidence type="ECO:0000313" key="4">
    <source>
        <dbReference type="Proteomes" id="UP001239445"/>
    </source>
</evidence>
<keyword evidence="4" id="KW-1185">Reference proteome</keyword>
<evidence type="ECO:0000313" key="3">
    <source>
        <dbReference type="EMBL" id="KAK1754898.1"/>
    </source>
</evidence>
<feature type="transmembrane region" description="Helical" evidence="2">
    <location>
        <begin position="97"/>
        <end position="118"/>
    </location>
</feature>
<feature type="transmembrane region" description="Helical" evidence="2">
    <location>
        <begin position="222"/>
        <end position="239"/>
    </location>
</feature>